<evidence type="ECO:0000313" key="2">
    <source>
        <dbReference type="EMBL" id="MXY92603.1"/>
    </source>
</evidence>
<feature type="compositionally biased region" description="Basic and acidic residues" evidence="1">
    <location>
        <begin position="56"/>
        <end position="71"/>
    </location>
</feature>
<evidence type="ECO:0000256" key="1">
    <source>
        <dbReference type="SAM" id="MobiDB-lite"/>
    </source>
</evidence>
<reference evidence="2" key="1">
    <citation type="submission" date="2019-09" db="EMBL/GenBank/DDBJ databases">
        <title>Characterisation of the sponge microbiome using genome-centric metagenomics.</title>
        <authorList>
            <person name="Engelberts J.P."/>
            <person name="Robbins S.J."/>
            <person name="De Goeij J.M."/>
            <person name="Aranda M."/>
            <person name="Bell S.C."/>
            <person name="Webster N.S."/>
        </authorList>
    </citation>
    <scope>NUCLEOTIDE SEQUENCE</scope>
    <source>
        <strain evidence="2">SB0664_bin_27</strain>
    </source>
</reference>
<name>A0A6B0YNW3_9CHLR</name>
<sequence>MKASTLQQGIPYLRHAFVPQPVMGRSPAQLRAYVDGPDDITGRPFMSEVIAALTRSKSEEESRQHNFDRSTPRFVEPDTEENLHQLFVENLWTDMLPFILPTEERVAAMLEGTSRSPDTVVGHMRPTATREAWEYTVEKVAVNAVMAGAKPEYFPVILALASTGASARASTTSSAAAMAVVNGPVRHEIDMNWGTGAMGPYNHANATIGRAFGLLSQNLQGGSVPSETYLGSQGNNYAYNSVTFAENEERSPWVPFHVQHGFEADQSAVSVFGGCRSTAFNLGLRAKHWQDHVRNMLRGLNPHNPPTFVLDPITAQQFIDRGGFDTKEKLIQWVYENATMPASVYWDYQLIENYVYPHALNGVEPYATKLKAGSDELIPIYKEDEIHVVVVGGETNGYWRIMGCNYAGTASVDDWR</sequence>
<dbReference type="EMBL" id="VXRG01000037">
    <property type="protein sequence ID" value="MXY92603.1"/>
    <property type="molecule type" value="Genomic_DNA"/>
</dbReference>
<proteinExistence type="predicted"/>
<feature type="region of interest" description="Disordered" evidence="1">
    <location>
        <begin position="54"/>
        <end position="74"/>
    </location>
</feature>
<comment type="caution">
    <text evidence="2">The sequence shown here is derived from an EMBL/GenBank/DDBJ whole genome shotgun (WGS) entry which is preliminary data.</text>
</comment>
<organism evidence="2">
    <name type="scientific">Caldilineaceae bacterium SB0664_bin_27</name>
    <dbReference type="NCBI Taxonomy" id="2605260"/>
    <lineage>
        <taxon>Bacteria</taxon>
        <taxon>Bacillati</taxon>
        <taxon>Chloroflexota</taxon>
        <taxon>Caldilineae</taxon>
        <taxon>Caldilineales</taxon>
        <taxon>Caldilineaceae</taxon>
    </lineage>
</organism>
<accession>A0A6B0YNW3</accession>
<protein>
    <submittedName>
        <fullName evidence="2">Uncharacterized protein</fullName>
    </submittedName>
</protein>
<gene>
    <name evidence="2" type="ORF">F4Y42_04050</name>
</gene>
<dbReference type="AlphaFoldDB" id="A0A6B0YNW3"/>